<evidence type="ECO:0000256" key="1">
    <source>
        <dbReference type="ARBA" id="ARBA00004651"/>
    </source>
</evidence>
<evidence type="ECO:0000256" key="3">
    <source>
        <dbReference type="ARBA" id="ARBA00022448"/>
    </source>
</evidence>
<evidence type="ECO:0000259" key="9">
    <source>
        <dbReference type="PROSITE" id="PS50850"/>
    </source>
</evidence>
<sequence length="324" mass="35224">MSAKQKHFFLILILGSLTALGPFSIDMYLPSFPAIAKDLDTTIERVALSLSSYFVGISAGQLLYGPLLDKYGRKKPLYIGLAVYLLASFGCMMVNTVDGLIGLRFIQAIGSCAAAVAAVAMVRDLFPIEENAKVFALLMLVVGASPMIAPTVGGYVTASLGWHAIFLILAGIAVVILLAVIFALPDKYIPNRNLSLKPGPMLASFWEVLKNPQFFTYVFTGALSFAGLFAYVAGSPLVFMEMYHVSEKGYGWIFAGLSVGFIGSSQVNSWLLKRGFTSRQIIPVALTVQVLAGLVFVLVAMNGWMGLNRRIGYVVYHPVMYRLY</sequence>
<dbReference type="Gene3D" id="1.20.1720.10">
    <property type="entry name" value="Multidrug resistance protein D"/>
    <property type="match status" value="1"/>
</dbReference>
<evidence type="ECO:0000313" key="11">
    <source>
        <dbReference type="Proteomes" id="UP001258315"/>
    </source>
</evidence>
<reference evidence="11" key="1">
    <citation type="submission" date="2023-07" db="EMBL/GenBank/DDBJ databases">
        <title>Functional and genomic diversity of the sorghum phyllosphere microbiome.</title>
        <authorList>
            <person name="Shade A."/>
        </authorList>
    </citation>
    <scope>NUCLEOTIDE SEQUENCE [LARGE SCALE GENOMIC DNA]</scope>
    <source>
        <strain evidence="11">SORGH_AS_0422</strain>
    </source>
</reference>
<keyword evidence="4" id="KW-1003">Cell membrane</keyword>
<dbReference type="Pfam" id="PF07690">
    <property type="entry name" value="MFS_1"/>
    <property type="match status" value="1"/>
</dbReference>
<evidence type="ECO:0000313" key="10">
    <source>
        <dbReference type="EMBL" id="MDT3403475.1"/>
    </source>
</evidence>
<proteinExistence type="inferred from homology"/>
<accession>A0ABU3GXS4</accession>
<comment type="similarity">
    <text evidence="2">Belongs to the major facilitator superfamily. Bcr/CmlA family.</text>
</comment>
<name>A0ABU3GXS4_9SPHI</name>
<dbReference type="RefSeq" id="WP_311950484.1">
    <property type="nucleotide sequence ID" value="NZ_JAVLVU010000001.1"/>
</dbReference>
<feature type="domain" description="Major facilitator superfamily (MFS) profile" evidence="9">
    <location>
        <begin position="10"/>
        <end position="324"/>
    </location>
</feature>
<dbReference type="CDD" id="cd17320">
    <property type="entry name" value="MFS_MdfA_MDR_like"/>
    <property type="match status" value="1"/>
</dbReference>
<feature type="transmembrane region" description="Helical" evidence="8">
    <location>
        <begin position="162"/>
        <end position="184"/>
    </location>
</feature>
<dbReference type="InterPro" id="IPR020846">
    <property type="entry name" value="MFS_dom"/>
</dbReference>
<dbReference type="EMBL" id="JAVLVU010000001">
    <property type="protein sequence ID" value="MDT3403475.1"/>
    <property type="molecule type" value="Genomic_DNA"/>
</dbReference>
<evidence type="ECO:0000256" key="2">
    <source>
        <dbReference type="ARBA" id="ARBA00006236"/>
    </source>
</evidence>
<dbReference type="PANTHER" id="PTHR23502">
    <property type="entry name" value="MAJOR FACILITATOR SUPERFAMILY"/>
    <property type="match status" value="1"/>
</dbReference>
<feature type="transmembrane region" description="Helical" evidence="8">
    <location>
        <begin position="284"/>
        <end position="305"/>
    </location>
</feature>
<evidence type="ECO:0000256" key="8">
    <source>
        <dbReference type="SAM" id="Phobius"/>
    </source>
</evidence>
<evidence type="ECO:0000256" key="5">
    <source>
        <dbReference type="ARBA" id="ARBA00022692"/>
    </source>
</evidence>
<evidence type="ECO:0000256" key="6">
    <source>
        <dbReference type="ARBA" id="ARBA00022989"/>
    </source>
</evidence>
<dbReference type="InterPro" id="IPR004812">
    <property type="entry name" value="Efflux_drug-R_Bcr/CmlA"/>
</dbReference>
<dbReference type="PROSITE" id="PS50850">
    <property type="entry name" value="MFS"/>
    <property type="match status" value="1"/>
</dbReference>
<keyword evidence="5 8" id="KW-0812">Transmembrane</keyword>
<keyword evidence="6 8" id="KW-1133">Transmembrane helix</keyword>
<feature type="transmembrane region" description="Helical" evidence="8">
    <location>
        <begin position="214"/>
        <end position="232"/>
    </location>
</feature>
<feature type="transmembrane region" description="Helical" evidence="8">
    <location>
        <begin position="252"/>
        <end position="272"/>
    </location>
</feature>
<evidence type="ECO:0000256" key="7">
    <source>
        <dbReference type="ARBA" id="ARBA00023136"/>
    </source>
</evidence>
<dbReference type="Proteomes" id="UP001258315">
    <property type="component" value="Unassembled WGS sequence"/>
</dbReference>
<dbReference type="InterPro" id="IPR011701">
    <property type="entry name" value="MFS"/>
</dbReference>
<feature type="transmembrane region" description="Helical" evidence="8">
    <location>
        <begin position="101"/>
        <end position="122"/>
    </location>
</feature>
<feature type="transmembrane region" description="Helical" evidence="8">
    <location>
        <begin position="134"/>
        <end position="156"/>
    </location>
</feature>
<feature type="transmembrane region" description="Helical" evidence="8">
    <location>
        <begin position="77"/>
        <end position="95"/>
    </location>
</feature>
<organism evidence="10 11">
    <name type="scientific">Mucilaginibacter terrae</name>
    <dbReference type="NCBI Taxonomy" id="1955052"/>
    <lineage>
        <taxon>Bacteria</taxon>
        <taxon>Pseudomonadati</taxon>
        <taxon>Bacteroidota</taxon>
        <taxon>Sphingobacteriia</taxon>
        <taxon>Sphingobacteriales</taxon>
        <taxon>Sphingobacteriaceae</taxon>
        <taxon>Mucilaginibacter</taxon>
    </lineage>
</organism>
<dbReference type="SUPFAM" id="SSF103473">
    <property type="entry name" value="MFS general substrate transporter"/>
    <property type="match status" value="1"/>
</dbReference>
<keyword evidence="7 8" id="KW-0472">Membrane</keyword>
<feature type="transmembrane region" description="Helical" evidence="8">
    <location>
        <begin position="46"/>
        <end position="65"/>
    </location>
</feature>
<evidence type="ECO:0000256" key="4">
    <source>
        <dbReference type="ARBA" id="ARBA00022475"/>
    </source>
</evidence>
<keyword evidence="3" id="KW-0813">Transport</keyword>
<gene>
    <name evidence="10" type="ORF">QE417_002547</name>
</gene>
<dbReference type="PANTHER" id="PTHR23502:SF132">
    <property type="entry name" value="POLYAMINE TRANSPORTER 2-RELATED"/>
    <property type="match status" value="1"/>
</dbReference>
<keyword evidence="11" id="KW-1185">Reference proteome</keyword>
<protein>
    <submittedName>
        <fullName evidence="10">DHA1 family bicyclomycin/chloramphenicol resistance-like MFS transporter</fullName>
    </submittedName>
</protein>
<dbReference type="NCBIfam" id="TIGR00710">
    <property type="entry name" value="efflux_Bcr_CflA"/>
    <property type="match status" value="1"/>
</dbReference>
<comment type="subcellular location">
    <subcellularLocation>
        <location evidence="1">Cell membrane</location>
        <topology evidence="1">Multi-pass membrane protein</topology>
    </subcellularLocation>
</comment>
<comment type="caution">
    <text evidence="10">The sequence shown here is derived from an EMBL/GenBank/DDBJ whole genome shotgun (WGS) entry which is preliminary data.</text>
</comment>
<dbReference type="InterPro" id="IPR036259">
    <property type="entry name" value="MFS_trans_sf"/>
</dbReference>